<reference evidence="10 11" key="1">
    <citation type="submission" date="2022-08" db="EMBL/GenBank/DDBJ databases">
        <title>Proteogenomics of the novel Dehalobacterium formicoaceticum strain EZ94 highlights a key role of methyltransferases during anaerobic dichloromethane degradation.</title>
        <authorList>
            <person name="Wasmund K."/>
        </authorList>
    </citation>
    <scope>NUCLEOTIDE SEQUENCE [LARGE SCALE GENOMIC DNA]</scope>
    <source>
        <strain evidence="10 11">EZ94</strain>
    </source>
</reference>
<feature type="domain" description="Radical SAM core" evidence="9">
    <location>
        <begin position="20"/>
        <end position="306"/>
    </location>
</feature>
<dbReference type="RefSeq" id="WP_089612677.1">
    <property type="nucleotide sequence ID" value="NZ_JANPWE010000005.1"/>
</dbReference>
<keyword evidence="2" id="KW-0004">4Fe-4S</keyword>
<dbReference type="PROSITE" id="PS51379">
    <property type="entry name" value="4FE4S_FER_2"/>
    <property type="match status" value="2"/>
</dbReference>
<gene>
    <name evidence="10" type="ORF">NVS47_10935</name>
</gene>
<dbReference type="PROSITE" id="PS00198">
    <property type="entry name" value="4FE4S_FER_1"/>
    <property type="match status" value="2"/>
</dbReference>
<feature type="domain" description="4Fe-4S ferredoxin-type" evidence="8">
    <location>
        <begin position="85"/>
        <end position="114"/>
    </location>
</feature>
<evidence type="ECO:0000259" key="8">
    <source>
        <dbReference type="PROSITE" id="PS51379"/>
    </source>
</evidence>
<evidence type="ECO:0000313" key="11">
    <source>
        <dbReference type="Proteomes" id="UP001524944"/>
    </source>
</evidence>
<dbReference type="Pfam" id="PF00037">
    <property type="entry name" value="Fer4"/>
    <property type="match status" value="1"/>
</dbReference>
<dbReference type="Pfam" id="PF04055">
    <property type="entry name" value="Radical_SAM"/>
    <property type="match status" value="1"/>
</dbReference>
<evidence type="ECO:0000256" key="4">
    <source>
        <dbReference type="ARBA" id="ARBA00022723"/>
    </source>
</evidence>
<dbReference type="InterPro" id="IPR040074">
    <property type="entry name" value="BssD/PflA/YjjW"/>
</dbReference>
<dbReference type="SUPFAM" id="SSF102114">
    <property type="entry name" value="Radical SAM enzymes"/>
    <property type="match status" value="1"/>
</dbReference>
<sequence>MKDDLSLMGTVLRIERTSIHDGAGLRTVLFLKGCPLQCSWCSTPESQCRAPEKGYDAGRCMGCGRCVASCPAGALHLSSEVSKVSKVSVDQTKCSRCFLCVVKCPHRAWKQYGSIMTVEEVIKEISKDEIFFFHSGGGVTVSGGEALSQVDFTAAVLRACGRRGIPAALETSCYAPWGEMEKILPFLQNLYVDLKLMDRDLHQQWVGVDNSLILDNIRRIDQSSHPVEIMVRIPLIPGLNDSDDNLAATGAFCRSLKKLKGIEILPYHRLGKETYSHLGRDYAFKKLLPPSPAWILERAGFLAGQKPGVPVYVNGNEVA</sequence>
<proteinExistence type="predicted"/>
<dbReference type="EMBL" id="JANPWE010000005">
    <property type="protein sequence ID" value="MCR6546020.1"/>
    <property type="molecule type" value="Genomic_DNA"/>
</dbReference>
<dbReference type="InterPro" id="IPR012839">
    <property type="entry name" value="Organic_radical_activase"/>
</dbReference>
<dbReference type="NCBIfam" id="TIGR02494">
    <property type="entry name" value="PFLE_PFLC"/>
    <property type="match status" value="1"/>
</dbReference>
<dbReference type="PROSITE" id="PS51918">
    <property type="entry name" value="RADICAL_SAM"/>
    <property type="match status" value="1"/>
</dbReference>
<keyword evidence="6" id="KW-0411">Iron-sulfur</keyword>
<keyword evidence="3" id="KW-0949">S-adenosyl-L-methionine</keyword>
<keyword evidence="11" id="KW-1185">Reference proteome</keyword>
<dbReference type="SFLD" id="SFLDS00029">
    <property type="entry name" value="Radical_SAM"/>
    <property type="match status" value="1"/>
</dbReference>
<evidence type="ECO:0000256" key="6">
    <source>
        <dbReference type="ARBA" id="ARBA00023014"/>
    </source>
</evidence>
<dbReference type="PANTHER" id="PTHR30352:SF4">
    <property type="entry name" value="PYRUVATE FORMATE-LYASE 2-ACTIVATING ENZYME"/>
    <property type="match status" value="1"/>
</dbReference>
<comment type="catalytic activity">
    <reaction evidence="7">
        <text>glycyl-[protein] + reduced [flavodoxin] + S-adenosyl-L-methionine = glycin-2-yl radical-[protein] + semiquinone [flavodoxin] + 5'-deoxyadenosine + L-methionine + H(+)</text>
        <dbReference type="Rhea" id="RHEA:61976"/>
        <dbReference type="Rhea" id="RHEA-COMP:10622"/>
        <dbReference type="Rhea" id="RHEA-COMP:14480"/>
        <dbReference type="Rhea" id="RHEA-COMP:15993"/>
        <dbReference type="Rhea" id="RHEA-COMP:15994"/>
        <dbReference type="ChEBI" id="CHEBI:15378"/>
        <dbReference type="ChEBI" id="CHEBI:17319"/>
        <dbReference type="ChEBI" id="CHEBI:29947"/>
        <dbReference type="ChEBI" id="CHEBI:32722"/>
        <dbReference type="ChEBI" id="CHEBI:57618"/>
        <dbReference type="ChEBI" id="CHEBI:57844"/>
        <dbReference type="ChEBI" id="CHEBI:59789"/>
        <dbReference type="ChEBI" id="CHEBI:140311"/>
    </reaction>
</comment>
<dbReference type="SUPFAM" id="SSF54862">
    <property type="entry name" value="4Fe-4S ferredoxins"/>
    <property type="match status" value="1"/>
</dbReference>
<dbReference type="InterPro" id="IPR058240">
    <property type="entry name" value="rSAM_sf"/>
</dbReference>
<evidence type="ECO:0000256" key="1">
    <source>
        <dbReference type="ARBA" id="ARBA00001966"/>
    </source>
</evidence>
<evidence type="ECO:0000256" key="2">
    <source>
        <dbReference type="ARBA" id="ARBA00022485"/>
    </source>
</evidence>
<evidence type="ECO:0000256" key="3">
    <source>
        <dbReference type="ARBA" id="ARBA00022691"/>
    </source>
</evidence>
<dbReference type="InterPro" id="IPR034457">
    <property type="entry name" value="Organic_radical-activating"/>
</dbReference>
<evidence type="ECO:0000259" key="9">
    <source>
        <dbReference type="PROSITE" id="PS51918"/>
    </source>
</evidence>
<feature type="domain" description="4Fe-4S ferredoxin-type" evidence="8">
    <location>
        <begin position="51"/>
        <end position="80"/>
    </location>
</feature>
<organism evidence="10 11">
    <name type="scientific">Dehalobacterium formicoaceticum</name>
    <dbReference type="NCBI Taxonomy" id="51515"/>
    <lineage>
        <taxon>Bacteria</taxon>
        <taxon>Bacillati</taxon>
        <taxon>Bacillota</taxon>
        <taxon>Clostridia</taxon>
        <taxon>Eubacteriales</taxon>
        <taxon>Peptococcaceae</taxon>
        <taxon>Dehalobacterium</taxon>
    </lineage>
</organism>
<dbReference type="Proteomes" id="UP001524944">
    <property type="component" value="Unassembled WGS sequence"/>
</dbReference>
<dbReference type="PIRSF" id="PIRSF000371">
    <property type="entry name" value="PFL_act_enz"/>
    <property type="match status" value="1"/>
</dbReference>
<keyword evidence="5" id="KW-0408">Iron</keyword>
<evidence type="ECO:0000256" key="5">
    <source>
        <dbReference type="ARBA" id="ARBA00023004"/>
    </source>
</evidence>
<comment type="cofactor">
    <cofactor evidence="1">
        <name>[4Fe-4S] cluster</name>
        <dbReference type="ChEBI" id="CHEBI:49883"/>
    </cofactor>
</comment>
<dbReference type="InterPro" id="IPR013785">
    <property type="entry name" value="Aldolase_TIM"/>
</dbReference>
<comment type="caution">
    <text evidence="10">The sequence shown here is derived from an EMBL/GenBank/DDBJ whole genome shotgun (WGS) entry which is preliminary data.</text>
</comment>
<name>A0ABT1Y579_9FIRM</name>
<accession>A0ABT1Y579</accession>
<dbReference type="InterPro" id="IPR007197">
    <property type="entry name" value="rSAM"/>
</dbReference>
<evidence type="ECO:0000313" key="10">
    <source>
        <dbReference type="EMBL" id="MCR6546020.1"/>
    </source>
</evidence>
<dbReference type="Gene3D" id="3.20.20.70">
    <property type="entry name" value="Aldolase class I"/>
    <property type="match status" value="1"/>
</dbReference>
<dbReference type="PANTHER" id="PTHR30352">
    <property type="entry name" value="PYRUVATE FORMATE-LYASE-ACTIVATING ENZYME"/>
    <property type="match status" value="1"/>
</dbReference>
<evidence type="ECO:0000256" key="7">
    <source>
        <dbReference type="ARBA" id="ARBA00047365"/>
    </source>
</evidence>
<dbReference type="Gene3D" id="3.30.70.20">
    <property type="match status" value="1"/>
</dbReference>
<dbReference type="InterPro" id="IPR017896">
    <property type="entry name" value="4Fe4S_Fe-S-bd"/>
</dbReference>
<protein>
    <submittedName>
        <fullName evidence="10">Glycyl-radical enzyme activating protein</fullName>
    </submittedName>
</protein>
<keyword evidence="4" id="KW-0479">Metal-binding</keyword>
<dbReference type="SFLD" id="SFLDG01118">
    <property type="entry name" value="activating_enzymes__group_2"/>
    <property type="match status" value="1"/>
</dbReference>
<dbReference type="SFLD" id="SFLDG01066">
    <property type="entry name" value="organic_radical-activating_enz"/>
    <property type="match status" value="1"/>
</dbReference>
<dbReference type="InterPro" id="IPR017900">
    <property type="entry name" value="4Fe4S_Fe_S_CS"/>
</dbReference>